<organism evidence="1 2">
    <name type="scientific">Limosa lapponica baueri</name>
    <dbReference type="NCBI Taxonomy" id="1758121"/>
    <lineage>
        <taxon>Eukaryota</taxon>
        <taxon>Metazoa</taxon>
        <taxon>Chordata</taxon>
        <taxon>Craniata</taxon>
        <taxon>Vertebrata</taxon>
        <taxon>Euteleostomi</taxon>
        <taxon>Archelosauria</taxon>
        <taxon>Archosauria</taxon>
        <taxon>Dinosauria</taxon>
        <taxon>Saurischia</taxon>
        <taxon>Theropoda</taxon>
        <taxon>Coelurosauria</taxon>
        <taxon>Aves</taxon>
        <taxon>Neognathae</taxon>
        <taxon>Neoaves</taxon>
        <taxon>Charadriiformes</taxon>
        <taxon>Scolopacidae</taxon>
        <taxon>Limosa</taxon>
    </lineage>
</organism>
<protein>
    <submittedName>
        <fullName evidence="1">Uncharacterized protein</fullName>
    </submittedName>
</protein>
<name>A0A2I0TRM7_LIMLA</name>
<evidence type="ECO:0000313" key="1">
    <source>
        <dbReference type="EMBL" id="PKU36458.1"/>
    </source>
</evidence>
<proteinExistence type="predicted"/>
<evidence type="ECO:0000313" key="2">
    <source>
        <dbReference type="Proteomes" id="UP000233556"/>
    </source>
</evidence>
<dbReference type="EMBL" id="KZ507621">
    <property type="protein sequence ID" value="PKU36458.1"/>
    <property type="molecule type" value="Genomic_DNA"/>
</dbReference>
<sequence length="159" mass="18231">MVQGLFLRVCERHDQANQLPEEAMLVFASLADSSNEKQVYCVTIWGIDCSARAIERCTYIKYHYSSATIPKNLTYNITKTIRQDEWHALLECSIRECILMQFMLLLSFLLSAEFIAGFYCRICPAACSSWVSVASLSFEDLEKEKLHPLRHQEGALKEP</sequence>
<dbReference type="AlphaFoldDB" id="A0A2I0TRM7"/>
<dbReference type="OrthoDB" id="9396593at2759"/>
<reference evidence="2" key="1">
    <citation type="submission" date="2017-11" db="EMBL/GenBank/DDBJ databases">
        <authorList>
            <person name="Lima N.C."/>
            <person name="Parody-Merino A.M."/>
            <person name="Battley P.F."/>
            <person name="Fidler A.E."/>
            <person name="Prosdocimi F."/>
        </authorList>
    </citation>
    <scope>NUCLEOTIDE SEQUENCE [LARGE SCALE GENOMIC DNA]</scope>
</reference>
<keyword evidence="2" id="KW-1185">Reference proteome</keyword>
<dbReference type="PANTHER" id="PTHR32005:SF1">
    <property type="entry name" value="TRANSMEMBRANE PROTEIN 178B"/>
    <property type="match status" value="1"/>
</dbReference>
<reference evidence="2" key="2">
    <citation type="submission" date="2017-12" db="EMBL/GenBank/DDBJ databases">
        <title>Genome sequence of the Bar-tailed Godwit (Limosa lapponica baueri).</title>
        <authorList>
            <person name="Lima N.C.B."/>
            <person name="Parody-Merino A.M."/>
            <person name="Battley P.F."/>
            <person name="Fidler A.E."/>
            <person name="Prosdocimi F."/>
        </authorList>
    </citation>
    <scope>NUCLEOTIDE SEQUENCE [LARGE SCALE GENOMIC DNA]</scope>
</reference>
<dbReference type="InterPro" id="IPR039625">
    <property type="entry name" value="T178A/B"/>
</dbReference>
<gene>
    <name evidence="1" type="ORF">llap_13240</name>
</gene>
<dbReference type="GO" id="GO:0016020">
    <property type="term" value="C:membrane"/>
    <property type="evidence" value="ECO:0007669"/>
    <property type="project" value="TreeGrafter"/>
</dbReference>
<accession>A0A2I0TRM7</accession>
<dbReference type="PANTHER" id="PTHR32005">
    <property type="entry name" value="TRANSMEMBRANE PROTEIN 178B-RELATED"/>
    <property type="match status" value="1"/>
</dbReference>
<dbReference type="Proteomes" id="UP000233556">
    <property type="component" value="Unassembled WGS sequence"/>
</dbReference>